<dbReference type="Proteomes" id="UP000569951">
    <property type="component" value="Unassembled WGS sequence"/>
</dbReference>
<dbReference type="SUPFAM" id="SSF53335">
    <property type="entry name" value="S-adenosyl-L-methionine-dependent methyltransferases"/>
    <property type="match status" value="1"/>
</dbReference>
<dbReference type="Gene3D" id="1.10.940.10">
    <property type="entry name" value="NusB-like"/>
    <property type="match status" value="1"/>
</dbReference>
<proteinExistence type="inferred from homology"/>
<dbReference type="InterPro" id="IPR029063">
    <property type="entry name" value="SAM-dependent_MTases_sf"/>
</dbReference>
<comment type="caution">
    <text evidence="5">Lacks conserved residue(s) required for the propagation of feature annotation.</text>
</comment>
<keyword evidence="1 5" id="KW-0489">Methyltransferase</keyword>
<dbReference type="GO" id="GO:0006355">
    <property type="term" value="P:regulation of DNA-templated transcription"/>
    <property type="evidence" value="ECO:0007669"/>
    <property type="project" value="InterPro"/>
</dbReference>
<dbReference type="InterPro" id="IPR035926">
    <property type="entry name" value="NusB-like_sf"/>
</dbReference>
<dbReference type="PROSITE" id="PS51686">
    <property type="entry name" value="SAM_MT_RSMB_NOP"/>
    <property type="match status" value="1"/>
</dbReference>
<evidence type="ECO:0000259" key="6">
    <source>
        <dbReference type="PROSITE" id="PS51686"/>
    </source>
</evidence>
<dbReference type="EMBL" id="JACHHG010000006">
    <property type="protein sequence ID" value="MBB6098400.1"/>
    <property type="molecule type" value="Genomic_DNA"/>
</dbReference>
<dbReference type="PRINTS" id="PR02008">
    <property type="entry name" value="RCMTFAMILY"/>
</dbReference>
<feature type="active site" description="Nucleophile" evidence="5">
    <location>
        <position position="351"/>
    </location>
</feature>
<name>A0A841I1V6_9DEIO</name>
<dbReference type="SUPFAM" id="SSF48013">
    <property type="entry name" value="NusB-like"/>
    <property type="match status" value="1"/>
</dbReference>
<dbReference type="InterPro" id="IPR001678">
    <property type="entry name" value="MeTrfase_RsmB-F_NOP2_dom"/>
</dbReference>
<dbReference type="CDD" id="cd02440">
    <property type="entry name" value="AdoMet_MTases"/>
    <property type="match status" value="1"/>
</dbReference>
<feature type="domain" description="SAM-dependent MTase RsmB/NOP-type" evidence="6">
    <location>
        <begin position="139"/>
        <end position="409"/>
    </location>
</feature>
<dbReference type="InterPro" id="IPR023267">
    <property type="entry name" value="RCMT"/>
</dbReference>
<feature type="binding site" evidence="5">
    <location>
        <position position="282"/>
    </location>
    <ligand>
        <name>S-adenosyl-L-methionine</name>
        <dbReference type="ChEBI" id="CHEBI:59789"/>
    </ligand>
</feature>
<feature type="binding site" evidence="5">
    <location>
        <position position="256"/>
    </location>
    <ligand>
        <name>S-adenosyl-L-methionine</name>
        <dbReference type="ChEBI" id="CHEBI:59789"/>
    </ligand>
</feature>
<evidence type="ECO:0000256" key="4">
    <source>
        <dbReference type="ARBA" id="ARBA00022884"/>
    </source>
</evidence>
<dbReference type="EC" id="2.1.1.176" evidence="7"/>
<dbReference type="InterPro" id="IPR049560">
    <property type="entry name" value="MeTrfase_RsmB-F_NOP2_cat"/>
</dbReference>
<dbReference type="Pfam" id="PF01189">
    <property type="entry name" value="Methyltr_RsmB-F"/>
    <property type="match status" value="1"/>
</dbReference>
<feature type="binding site" evidence="5">
    <location>
        <position position="298"/>
    </location>
    <ligand>
        <name>S-adenosyl-L-methionine</name>
        <dbReference type="ChEBI" id="CHEBI:59789"/>
    </ligand>
</feature>
<protein>
    <submittedName>
        <fullName evidence="7">16S rRNA (Cytosine967-C5)-methyltransferase</fullName>
        <ecNumber evidence="7">2.1.1.176</ecNumber>
    </submittedName>
</protein>
<evidence type="ECO:0000313" key="8">
    <source>
        <dbReference type="Proteomes" id="UP000569951"/>
    </source>
</evidence>
<evidence type="ECO:0000256" key="2">
    <source>
        <dbReference type="ARBA" id="ARBA00022679"/>
    </source>
</evidence>
<dbReference type="InterPro" id="IPR006027">
    <property type="entry name" value="NusB_RsmB_TIM44"/>
</dbReference>
<reference evidence="7 8" key="1">
    <citation type="submission" date="2020-08" db="EMBL/GenBank/DDBJ databases">
        <title>Genomic Encyclopedia of Type Strains, Phase IV (KMG-IV): sequencing the most valuable type-strain genomes for metagenomic binning, comparative biology and taxonomic classification.</title>
        <authorList>
            <person name="Goeker M."/>
        </authorList>
    </citation>
    <scope>NUCLEOTIDE SEQUENCE [LARGE SCALE GENOMIC DNA]</scope>
    <source>
        <strain evidence="7 8">DSM 21458</strain>
    </source>
</reference>
<dbReference type="PANTHER" id="PTHR22807:SF53">
    <property type="entry name" value="RIBOSOMAL RNA SMALL SUBUNIT METHYLTRANSFERASE B-RELATED"/>
    <property type="match status" value="1"/>
</dbReference>
<evidence type="ECO:0000256" key="1">
    <source>
        <dbReference type="ARBA" id="ARBA00022603"/>
    </source>
</evidence>
<evidence type="ECO:0000313" key="7">
    <source>
        <dbReference type="EMBL" id="MBB6098400.1"/>
    </source>
</evidence>
<dbReference type="AlphaFoldDB" id="A0A841I1V6"/>
<dbReference type="Pfam" id="PF01029">
    <property type="entry name" value="NusB"/>
    <property type="match status" value="1"/>
</dbReference>
<dbReference type="GO" id="GO:0001510">
    <property type="term" value="P:RNA methylation"/>
    <property type="evidence" value="ECO:0007669"/>
    <property type="project" value="InterPro"/>
</dbReference>
<dbReference type="RefSeq" id="WP_246351347.1">
    <property type="nucleotide sequence ID" value="NZ_JACHHG010000006.1"/>
</dbReference>
<keyword evidence="3 5" id="KW-0949">S-adenosyl-L-methionine</keyword>
<keyword evidence="2 5" id="KW-0808">Transferase</keyword>
<dbReference type="GO" id="GO:0003723">
    <property type="term" value="F:RNA binding"/>
    <property type="evidence" value="ECO:0007669"/>
    <property type="project" value="UniProtKB-UniRule"/>
</dbReference>
<evidence type="ECO:0000256" key="3">
    <source>
        <dbReference type="ARBA" id="ARBA00022691"/>
    </source>
</evidence>
<sequence length="409" mass="43914">MNPARLLAVRVLRSVLQEGAFAAPALDGALGRARLSARDAGLATHIVYGTLRWLPALEVALAPLLRANTPMRARSIVLAGAFEKLYLETPAHAVVSEYVELAKQEVGRLSGLVNAVLRRVERPDSATDEVRYGLPGWLADEFRAAYGERAAGVLEDQTRPAPLWLWLSDAGIRDLEDEGSVVEPGYGDVFRVSLDRPLRETRAFQRGQAQPVNPASHAVVSALGDLKDRRVLDLAGGSGVKAAFLALAGARVISYDLDARKHEAARGNFRRLHLEGEFKQADLAQPQHLEAADVVLLDAPCTGSGTLRAHPEIKLRLTPAEPLEMAELQRRMLETAAAGVAPGGTLLYSVCSLTHAEGPGVLEAFLADHPEFTPQELALEVPAVPAGAGAFTVADHGLDGFFVARLQRD</sequence>
<organism evidence="7 8">
    <name type="scientific">Deinobacterium chartae</name>
    <dbReference type="NCBI Taxonomy" id="521158"/>
    <lineage>
        <taxon>Bacteria</taxon>
        <taxon>Thermotogati</taxon>
        <taxon>Deinococcota</taxon>
        <taxon>Deinococci</taxon>
        <taxon>Deinococcales</taxon>
        <taxon>Deinococcaceae</taxon>
        <taxon>Deinobacterium</taxon>
    </lineage>
</organism>
<evidence type="ECO:0000256" key="5">
    <source>
        <dbReference type="PROSITE-ProRule" id="PRU01023"/>
    </source>
</evidence>
<dbReference type="PANTHER" id="PTHR22807">
    <property type="entry name" value="NOP2 YEAST -RELATED NOL1/NOP2/FMU SUN DOMAIN-CONTAINING"/>
    <property type="match status" value="1"/>
</dbReference>
<comment type="caution">
    <text evidence="7">The sequence shown here is derived from an EMBL/GenBank/DDBJ whole genome shotgun (WGS) entry which is preliminary data.</text>
</comment>
<keyword evidence="4 5" id="KW-0694">RNA-binding</keyword>
<gene>
    <name evidence="7" type="ORF">HNR42_001834</name>
</gene>
<dbReference type="GO" id="GO:0008173">
    <property type="term" value="F:RNA methyltransferase activity"/>
    <property type="evidence" value="ECO:0007669"/>
    <property type="project" value="InterPro"/>
</dbReference>
<dbReference type="Gene3D" id="3.40.50.150">
    <property type="entry name" value="Vaccinia Virus protein VP39"/>
    <property type="match status" value="1"/>
</dbReference>
<accession>A0A841I1V6</accession>
<keyword evidence="8" id="KW-1185">Reference proteome</keyword>
<comment type="similarity">
    <text evidence="5">Belongs to the class I-like SAM-binding methyltransferase superfamily. RsmB/NOP family.</text>
</comment>